<protein>
    <submittedName>
        <fullName evidence="1">Uncharacterized protein</fullName>
    </submittedName>
</protein>
<evidence type="ECO:0000313" key="2">
    <source>
        <dbReference type="Proteomes" id="UP000029226"/>
    </source>
</evidence>
<dbReference type="EMBL" id="BBMM01000006">
    <property type="protein sequence ID" value="GAL00782.1"/>
    <property type="molecule type" value="Genomic_DNA"/>
</dbReference>
<dbReference type="Proteomes" id="UP000029226">
    <property type="component" value="Unassembled WGS sequence"/>
</dbReference>
<accession>A0A090QZB1</accession>
<evidence type="ECO:0000313" key="1">
    <source>
        <dbReference type="EMBL" id="GAL00782.1"/>
    </source>
</evidence>
<organism evidence="1 2">
    <name type="scientific">Nonlabens ulvanivorans</name>
    <name type="common">Persicivirga ulvanivorans</name>
    <dbReference type="NCBI Taxonomy" id="906888"/>
    <lineage>
        <taxon>Bacteria</taxon>
        <taxon>Pseudomonadati</taxon>
        <taxon>Bacteroidota</taxon>
        <taxon>Flavobacteriia</taxon>
        <taxon>Flavobacteriales</taxon>
        <taxon>Flavobacteriaceae</taxon>
        <taxon>Nonlabens</taxon>
    </lineage>
</organism>
<sequence>MIAYFFLKFQDKNPILNTISTNSCHDFLCNSDENEKFKVVFSNTEFSDVISFNWNTDKILFIYMNKKNTIDLIGLIDNTIFISNYFKYNLPSKKLSYFNKSLLDKNGLISNCGQVFKGSQLSDLSNI</sequence>
<gene>
    <name evidence="1" type="ORF">JCM19314_1819</name>
</gene>
<name>A0A090QZB1_NONUL</name>
<reference evidence="1 2" key="1">
    <citation type="journal article" date="2014" name="Genome Announc.">
        <title>Draft Genome Sequences of Marine Flavobacterium Nonlabens Strains NR17, NR24, NR27, NR32, NR33, and Ara13.</title>
        <authorList>
            <person name="Nakanishi M."/>
            <person name="Meirelles P."/>
            <person name="Suzuki R."/>
            <person name="Takatani N."/>
            <person name="Mino S."/>
            <person name="Suda W."/>
            <person name="Oshima K."/>
            <person name="Hattori M."/>
            <person name="Ohkuma M."/>
            <person name="Hosokawa M."/>
            <person name="Miyashita K."/>
            <person name="Thompson F.L."/>
            <person name="Niwa A."/>
            <person name="Sawabe T."/>
            <person name="Sawabe T."/>
        </authorList>
    </citation>
    <scope>NUCLEOTIDE SEQUENCE [LARGE SCALE GENOMIC DNA]</scope>
    <source>
        <strain evidence="2">JCM19314</strain>
    </source>
</reference>
<comment type="caution">
    <text evidence="1">The sequence shown here is derived from an EMBL/GenBank/DDBJ whole genome shotgun (WGS) entry which is preliminary data.</text>
</comment>
<proteinExistence type="predicted"/>
<dbReference type="AlphaFoldDB" id="A0A090QZB1"/>